<evidence type="ECO:0000313" key="2">
    <source>
        <dbReference type="Proteomes" id="UP000712281"/>
    </source>
</evidence>
<organism evidence="1 2">
    <name type="scientific">Brassica cretica</name>
    <name type="common">Mustard</name>
    <dbReference type="NCBI Taxonomy" id="69181"/>
    <lineage>
        <taxon>Eukaryota</taxon>
        <taxon>Viridiplantae</taxon>
        <taxon>Streptophyta</taxon>
        <taxon>Embryophyta</taxon>
        <taxon>Tracheophyta</taxon>
        <taxon>Spermatophyta</taxon>
        <taxon>Magnoliopsida</taxon>
        <taxon>eudicotyledons</taxon>
        <taxon>Gunneridae</taxon>
        <taxon>Pentapetalae</taxon>
        <taxon>rosids</taxon>
        <taxon>malvids</taxon>
        <taxon>Brassicales</taxon>
        <taxon>Brassicaceae</taxon>
        <taxon>Brassiceae</taxon>
        <taxon>Brassica</taxon>
    </lineage>
</organism>
<reference evidence="1" key="1">
    <citation type="submission" date="2019-12" db="EMBL/GenBank/DDBJ databases">
        <title>Genome sequencing and annotation of Brassica cretica.</title>
        <authorList>
            <person name="Studholme D.J."/>
            <person name="Sarris P.F."/>
        </authorList>
    </citation>
    <scope>NUCLEOTIDE SEQUENCE</scope>
    <source>
        <strain evidence="1">PFS-001/15</strain>
        <tissue evidence="1">Leaf</tissue>
    </source>
</reference>
<evidence type="ECO:0000313" key="1">
    <source>
        <dbReference type="EMBL" id="KAF2607557.1"/>
    </source>
</evidence>
<protein>
    <submittedName>
        <fullName evidence="1">Uncharacterized protein</fullName>
    </submittedName>
</protein>
<gene>
    <name evidence="1" type="ORF">F2Q68_00043190</name>
</gene>
<proteinExistence type="predicted"/>
<accession>A0A8S9LNA9</accession>
<comment type="caution">
    <text evidence="1">The sequence shown here is derived from an EMBL/GenBank/DDBJ whole genome shotgun (WGS) entry which is preliminary data.</text>
</comment>
<dbReference type="Proteomes" id="UP000712281">
    <property type="component" value="Unassembled WGS sequence"/>
</dbReference>
<name>A0A8S9LNA9_BRACR</name>
<sequence>MDSLLGEDSNRISRRVQDGITDHKECLIVSLVVLREQSRMLDEDDAVISRWIC</sequence>
<dbReference type="EMBL" id="QGKW02000276">
    <property type="protein sequence ID" value="KAF2607557.1"/>
    <property type="molecule type" value="Genomic_DNA"/>
</dbReference>
<dbReference type="AlphaFoldDB" id="A0A8S9LNA9"/>